<sequence>SQRENTTPSPSTDSPAGMMVLPAGSRLHSQILTPVLPEKVAIYVLKAARRNCVHSLDVNSLIVTRVISAVYHTKDTEMTNSWRITDSSSEGRVIMSVLCQFLKRFAQSMKRKATKEESSSSRSPTPPKKHFRL</sequence>
<proteinExistence type="predicted"/>
<dbReference type="EMBL" id="JBJKFK010007323">
    <property type="protein sequence ID" value="KAL3307450.1"/>
    <property type="molecule type" value="Genomic_DNA"/>
</dbReference>
<name>A0ABD2PK36_9PLAT</name>
<keyword evidence="3" id="KW-1185">Reference proteome</keyword>
<dbReference type="AlphaFoldDB" id="A0ABD2PK36"/>
<evidence type="ECO:0000313" key="3">
    <source>
        <dbReference type="Proteomes" id="UP001626550"/>
    </source>
</evidence>
<gene>
    <name evidence="2" type="ORF">Ciccas_014034</name>
</gene>
<protein>
    <recommendedName>
        <fullName evidence="4">BEN domain-containing protein</fullName>
    </recommendedName>
</protein>
<organism evidence="2 3">
    <name type="scientific">Cichlidogyrus casuarinus</name>
    <dbReference type="NCBI Taxonomy" id="1844966"/>
    <lineage>
        <taxon>Eukaryota</taxon>
        <taxon>Metazoa</taxon>
        <taxon>Spiralia</taxon>
        <taxon>Lophotrochozoa</taxon>
        <taxon>Platyhelminthes</taxon>
        <taxon>Monogenea</taxon>
        <taxon>Monopisthocotylea</taxon>
        <taxon>Dactylogyridea</taxon>
        <taxon>Ancyrocephalidae</taxon>
        <taxon>Cichlidogyrus</taxon>
    </lineage>
</organism>
<feature type="region of interest" description="Disordered" evidence="1">
    <location>
        <begin position="110"/>
        <end position="133"/>
    </location>
</feature>
<comment type="caution">
    <text evidence="2">The sequence shown here is derived from an EMBL/GenBank/DDBJ whole genome shotgun (WGS) entry which is preliminary data.</text>
</comment>
<evidence type="ECO:0000313" key="2">
    <source>
        <dbReference type="EMBL" id="KAL3307450.1"/>
    </source>
</evidence>
<evidence type="ECO:0000256" key="1">
    <source>
        <dbReference type="SAM" id="MobiDB-lite"/>
    </source>
</evidence>
<dbReference type="Proteomes" id="UP001626550">
    <property type="component" value="Unassembled WGS sequence"/>
</dbReference>
<accession>A0ABD2PK36</accession>
<evidence type="ECO:0008006" key="4">
    <source>
        <dbReference type="Google" id="ProtNLM"/>
    </source>
</evidence>
<reference evidence="2 3" key="1">
    <citation type="submission" date="2024-11" db="EMBL/GenBank/DDBJ databases">
        <title>Adaptive evolution of stress response genes in parasites aligns with host niche diversity.</title>
        <authorList>
            <person name="Hahn C."/>
            <person name="Resl P."/>
        </authorList>
    </citation>
    <scope>NUCLEOTIDE SEQUENCE [LARGE SCALE GENOMIC DNA]</scope>
    <source>
        <strain evidence="2">EGGRZ-B1_66</strain>
        <tissue evidence="2">Body</tissue>
    </source>
</reference>
<feature type="non-terminal residue" evidence="2">
    <location>
        <position position="1"/>
    </location>
</feature>